<dbReference type="Proteomes" id="UP000322699">
    <property type="component" value="Unassembled WGS sequence"/>
</dbReference>
<keyword evidence="2" id="KW-1185">Reference proteome</keyword>
<organism evidence="1 2">
    <name type="scientific">Rubripirellula obstinata</name>
    <dbReference type="NCBI Taxonomy" id="406547"/>
    <lineage>
        <taxon>Bacteria</taxon>
        <taxon>Pseudomonadati</taxon>
        <taxon>Planctomycetota</taxon>
        <taxon>Planctomycetia</taxon>
        <taxon>Pirellulales</taxon>
        <taxon>Pirellulaceae</taxon>
        <taxon>Rubripirellula</taxon>
    </lineage>
</organism>
<gene>
    <name evidence="1" type="ORF">LF1_03810</name>
</gene>
<reference evidence="1 2" key="1">
    <citation type="submission" date="2019-08" db="EMBL/GenBank/DDBJ databases">
        <title>Deep-cultivation of Planctomycetes and their phenomic and genomic characterization uncovers novel biology.</title>
        <authorList>
            <person name="Wiegand S."/>
            <person name="Jogler M."/>
            <person name="Boedeker C."/>
            <person name="Pinto D."/>
            <person name="Vollmers J."/>
            <person name="Rivas-Marin E."/>
            <person name="Kohn T."/>
            <person name="Peeters S.H."/>
            <person name="Heuer A."/>
            <person name="Rast P."/>
            <person name="Oberbeckmann S."/>
            <person name="Bunk B."/>
            <person name="Jeske O."/>
            <person name="Meyerdierks A."/>
            <person name="Storesund J.E."/>
            <person name="Kallscheuer N."/>
            <person name="Luecker S."/>
            <person name="Lage O.M."/>
            <person name="Pohl T."/>
            <person name="Merkel B.J."/>
            <person name="Hornburger P."/>
            <person name="Mueller R.-W."/>
            <person name="Bruemmer F."/>
            <person name="Labrenz M."/>
            <person name="Spormann A.M."/>
            <person name="Op Den Camp H."/>
            <person name="Overmann J."/>
            <person name="Amann R."/>
            <person name="Jetten M.S.M."/>
            <person name="Mascher T."/>
            <person name="Medema M.H."/>
            <person name="Devos D.P."/>
            <person name="Kaster A.-K."/>
            <person name="Ovreas L."/>
            <person name="Rohde M."/>
            <person name="Galperin M.Y."/>
            <person name="Jogler C."/>
        </authorList>
    </citation>
    <scope>NUCLEOTIDE SEQUENCE [LARGE SCALE GENOMIC DNA]</scope>
    <source>
        <strain evidence="1 2">LF1</strain>
    </source>
</reference>
<name>A0A5B1CCD0_9BACT</name>
<accession>A0A5B1CCD0</accession>
<protein>
    <recommendedName>
        <fullName evidence="3">N-acetyltransferase domain-containing protein</fullName>
    </recommendedName>
</protein>
<dbReference type="OrthoDB" id="214696at2"/>
<dbReference type="InterPro" id="IPR016181">
    <property type="entry name" value="Acyl_CoA_acyltransferase"/>
</dbReference>
<dbReference type="SUPFAM" id="SSF55729">
    <property type="entry name" value="Acyl-CoA N-acyltransferases (Nat)"/>
    <property type="match status" value="1"/>
</dbReference>
<dbReference type="EMBL" id="VRLW01000001">
    <property type="protein sequence ID" value="KAA1257891.1"/>
    <property type="molecule type" value="Genomic_DNA"/>
</dbReference>
<evidence type="ECO:0000313" key="2">
    <source>
        <dbReference type="Proteomes" id="UP000322699"/>
    </source>
</evidence>
<proteinExistence type="predicted"/>
<evidence type="ECO:0000313" key="1">
    <source>
        <dbReference type="EMBL" id="KAA1257891.1"/>
    </source>
</evidence>
<sequence length="394" mass="42446">MEMKIEAGSLAELNQWIPHWLSSLSLARGQIVVDQIHGLLKRSARCSGFQTHSSNRTIASPLVFLIGTDSNGQRSAVLAAHSFSVSPVPPSGHLGANATGIGVLGDSATILHAGPWGESLSKESIATSSIDRLQIPQPLVLALDQTLARQGAKFLQWATDAGTDTNAGLSQVCESFGMQPLATLEYLSVALEKLTLENIDRTDRESATQPILELVNLDEQDSNRNSAAFEALVGRTYKDTLDCPALSQFRTASQTLCSYRDVDSYAPNRWYFVVSKADPAVPIGCVIMATHGGGNGEDQTKTDAVPTSELVYMALLPEKRRQGLGRPLVKLALSEPAVHFRSQISGVSHSPQIVLAVDQQNSHARQLYHDAGLRPLLQEQVWGKSVGDTLSTTT</sequence>
<dbReference type="AlphaFoldDB" id="A0A5B1CCD0"/>
<dbReference type="RefSeq" id="WP_068261541.1">
    <property type="nucleotide sequence ID" value="NZ_LWSK01000026.1"/>
</dbReference>
<evidence type="ECO:0008006" key="3">
    <source>
        <dbReference type="Google" id="ProtNLM"/>
    </source>
</evidence>
<dbReference type="Gene3D" id="3.40.630.30">
    <property type="match status" value="1"/>
</dbReference>
<comment type="caution">
    <text evidence="1">The sequence shown here is derived from an EMBL/GenBank/DDBJ whole genome shotgun (WGS) entry which is preliminary data.</text>
</comment>